<feature type="transmembrane region" description="Helical" evidence="1">
    <location>
        <begin position="7"/>
        <end position="26"/>
    </location>
</feature>
<name>A0A1G1V2Z2_9BACT</name>
<dbReference type="AlphaFoldDB" id="A0A1G1V2Z2"/>
<keyword evidence="1" id="KW-1133">Transmembrane helix</keyword>
<comment type="caution">
    <text evidence="2">The sequence shown here is derived from an EMBL/GenBank/DDBJ whole genome shotgun (WGS) entry which is preliminary data.</text>
</comment>
<feature type="transmembrane region" description="Helical" evidence="1">
    <location>
        <begin position="358"/>
        <end position="378"/>
    </location>
</feature>
<protein>
    <recommendedName>
        <fullName evidence="4">Glycosyltransferase RgtA/B/C/D-like domain-containing protein</fullName>
    </recommendedName>
</protein>
<feature type="transmembrane region" description="Helical" evidence="1">
    <location>
        <begin position="384"/>
        <end position="403"/>
    </location>
</feature>
<organism evidence="2 3">
    <name type="scientific">Candidatus Blackburnbacteria bacterium RIFCSPHIGHO2_01_FULL_43_15b</name>
    <dbReference type="NCBI Taxonomy" id="1797513"/>
    <lineage>
        <taxon>Bacteria</taxon>
        <taxon>Candidatus Blackburniibacteriota</taxon>
    </lineage>
</organism>
<feature type="transmembrane region" description="Helical" evidence="1">
    <location>
        <begin position="128"/>
        <end position="158"/>
    </location>
</feature>
<feature type="transmembrane region" description="Helical" evidence="1">
    <location>
        <begin position="317"/>
        <end position="337"/>
    </location>
</feature>
<reference evidence="2 3" key="1">
    <citation type="journal article" date="2016" name="Nat. Commun.">
        <title>Thousands of microbial genomes shed light on interconnected biogeochemical processes in an aquifer system.</title>
        <authorList>
            <person name="Anantharaman K."/>
            <person name="Brown C.T."/>
            <person name="Hug L.A."/>
            <person name="Sharon I."/>
            <person name="Castelle C.J."/>
            <person name="Probst A.J."/>
            <person name="Thomas B.C."/>
            <person name="Singh A."/>
            <person name="Wilkins M.J."/>
            <person name="Karaoz U."/>
            <person name="Brodie E.L."/>
            <person name="Williams K.H."/>
            <person name="Hubbard S.S."/>
            <person name="Banfield J.F."/>
        </authorList>
    </citation>
    <scope>NUCLEOTIDE SEQUENCE [LARGE SCALE GENOMIC DNA]</scope>
</reference>
<feature type="transmembrane region" description="Helical" evidence="1">
    <location>
        <begin position="95"/>
        <end position="116"/>
    </location>
</feature>
<keyword evidence="1" id="KW-0472">Membrane</keyword>
<proteinExistence type="predicted"/>
<evidence type="ECO:0000313" key="2">
    <source>
        <dbReference type="EMBL" id="OGY09751.1"/>
    </source>
</evidence>
<dbReference type="EMBL" id="MHBW01000005">
    <property type="protein sequence ID" value="OGY09751.1"/>
    <property type="molecule type" value="Genomic_DNA"/>
</dbReference>
<evidence type="ECO:0000256" key="1">
    <source>
        <dbReference type="SAM" id="Phobius"/>
    </source>
</evidence>
<sequence>MAKSTGWKIDFTYLAWAFLIGLFFVFRSNPNFPVTFQEAEESYTAYSIIHTGRDTNDNLPGLLFRGDNNYLSTLGVYLRIPTIWLLGLNTTAVRIPTVVLGGLAVYAVFLSSLLILKSRLQATIVSLVFSLSPFFIQLSLFNLGLIGAVAFSLLASYMLFTQRWYSAVFLSFLGVLSDFSSIPFLTCLFVGESYVRKGKKVSLSVLVASLTAIVVFLLIDPRLIGFFKRTTTYREVQPQNFTYLVDQRLSFGQLYSSPLITEKFNFNRIAHNKIFYRANALSQSLIGNFNYEKLTSSSQAGTILSKETVDSKSLPRFFFWEIPFILLAVIVLAKRLPKQHKLLVVSALATVVIFSKETLVYLLPFLALGYTILLTYLWQIRFFLRPALISLGLLFLVITYASFYDLLNYHQEKWLPENDFRQYQIWNTITNQDINEKKVIVTDRLGEPAYYYLYYKKVDPNVFREGKALSTNSSSGIQRVNRVGGVEFKSFKYFESPRGKDEVWVGMGGEFLGENQKFKDVSNVTDGVVFQKILGVNQANKFLGDQLWFVKTTLQ</sequence>
<accession>A0A1G1V2Z2</accession>
<gene>
    <name evidence="2" type="ORF">A2782_02850</name>
</gene>
<evidence type="ECO:0008006" key="4">
    <source>
        <dbReference type="Google" id="ProtNLM"/>
    </source>
</evidence>
<feature type="transmembrane region" description="Helical" evidence="1">
    <location>
        <begin position="164"/>
        <end position="189"/>
    </location>
</feature>
<dbReference type="STRING" id="1797513.A2782_02850"/>
<feature type="transmembrane region" description="Helical" evidence="1">
    <location>
        <begin position="201"/>
        <end position="219"/>
    </location>
</feature>
<keyword evidence="1" id="KW-0812">Transmembrane</keyword>
<dbReference type="Proteomes" id="UP000177967">
    <property type="component" value="Unassembled WGS sequence"/>
</dbReference>
<evidence type="ECO:0000313" key="3">
    <source>
        <dbReference type="Proteomes" id="UP000177967"/>
    </source>
</evidence>